<name>A0AA36GDM6_9BILA</name>
<feature type="compositionally biased region" description="Basic residues" evidence="1">
    <location>
        <begin position="76"/>
        <end position="87"/>
    </location>
</feature>
<keyword evidence="3" id="KW-1185">Reference proteome</keyword>
<feature type="compositionally biased region" description="Basic and acidic residues" evidence="1">
    <location>
        <begin position="94"/>
        <end position="114"/>
    </location>
</feature>
<organism evidence="2 3">
    <name type="scientific">Mesorhabditis spiculigera</name>
    <dbReference type="NCBI Taxonomy" id="96644"/>
    <lineage>
        <taxon>Eukaryota</taxon>
        <taxon>Metazoa</taxon>
        <taxon>Ecdysozoa</taxon>
        <taxon>Nematoda</taxon>
        <taxon>Chromadorea</taxon>
        <taxon>Rhabditida</taxon>
        <taxon>Rhabditina</taxon>
        <taxon>Rhabditomorpha</taxon>
        <taxon>Rhabditoidea</taxon>
        <taxon>Rhabditidae</taxon>
        <taxon>Mesorhabditinae</taxon>
        <taxon>Mesorhabditis</taxon>
    </lineage>
</organism>
<feature type="compositionally biased region" description="Basic residues" evidence="1">
    <location>
        <begin position="12"/>
        <end position="22"/>
    </location>
</feature>
<sequence length="489" mass="53932">MADASGSGRSGKSGRRKKHVKKEVKTVLRDGQAMSIIQKNPELLAQVTEQLKNLPPQQPGARRPTIVIYYNDVRLKKKKKHKKKRKVASCNSGKVERGKEKEKDKDKEKEPEAEKEADEEPPPPKFDAAAEGYQCVDAVCFWAFAGIPLVVPISNAEEAQLPKPKPPKAPVNGWLRKSPKGVPLFQEAKCGTRCPVNAQKGQLVKDGNGWAVFVVNGMEVDASGNPILPPVTNGQGKEMSEMHKVGYDIPMSGTVTLENDGTLTFMKRELKANEGVTVMSEIRSPESVSGVLVREKNTGNILFLSTEEYGVGGALAAEKANAEKDAEKRTVITQQPLGTVLKDVKWNTKLEAVDPDSAGAAEKMGVIVQTSTAPMYVPTEIWESEKKLTSKKPGNKNSDALSIQAEVVKELLGVSVNGRKMVEVADQIYRAKQEGKSLEEVQKLDEEEKVIREREMAEDRERLIAEHQKLFESRSQFFFEAGGPMYTPR</sequence>
<proteinExistence type="predicted"/>
<accession>A0AA36GDM6</accession>
<dbReference type="Proteomes" id="UP001177023">
    <property type="component" value="Unassembled WGS sequence"/>
</dbReference>
<feature type="region of interest" description="Disordered" evidence="1">
    <location>
        <begin position="76"/>
        <end position="128"/>
    </location>
</feature>
<feature type="region of interest" description="Disordered" evidence="1">
    <location>
        <begin position="1"/>
        <end position="27"/>
    </location>
</feature>
<evidence type="ECO:0000256" key="1">
    <source>
        <dbReference type="SAM" id="MobiDB-lite"/>
    </source>
</evidence>
<reference evidence="2" key="1">
    <citation type="submission" date="2023-06" db="EMBL/GenBank/DDBJ databases">
        <authorList>
            <person name="Delattre M."/>
        </authorList>
    </citation>
    <scope>NUCLEOTIDE SEQUENCE</scope>
    <source>
        <strain evidence="2">AF72</strain>
    </source>
</reference>
<dbReference type="AlphaFoldDB" id="A0AA36GDM6"/>
<gene>
    <name evidence="2" type="ORF">MSPICULIGERA_LOCUS25157</name>
</gene>
<evidence type="ECO:0000313" key="2">
    <source>
        <dbReference type="EMBL" id="CAJ0587180.1"/>
    </source>
</evidence>
<protein>
    <submittedName>
        <fullName evidence="2">Uncharacterized protein</fullName>
    </submittedName>
</protein>
<comment type="caution">
    <text evidence="2">The sequence shown here is derived from an EMBL/GenBank/DDBJ whole genome shotgun (WGS) entry which is preliminary data.</text>
</comment>
<dbReference type="EMBL" id="CATQJA010002709">
    <property type="protein sequence ID" value="CAJ0587180.1"/>
    <property type="molecule type" value="Genomic_DNA"/>
</dbReference>
<feature type="non-terminal residue" evidence="2">
    <location>
        <position position="1"/>
    </location>
</feature>
<evidence type="ECO:0000313" key="3">
    <source>
        <dbReference type="Proteomes" id="UP001177023"/>
    </source>
</evidence>